<gene>
    <name evidence="2" type="ORF">COPCOM_02273</name>
</gene>
<dbReference type="HOGENOM" id="CLU_3308028_0_0_9"/>
<comment type="caution">
    <text evidence="2">The sequence shown here is derived from an EMBL/GenBank/DDBJ whole genome shotgun (WGS) entry which is preliminary data.</text>
</comment>
<keyword evidence="1" id="KW-0472">Membrane</keyword>
<organism evidence="2 3">
    <name type="scientific">Coprococcus comes ATCC 27758</name>
    <dbReference type="NCBI Taxonomy" id="470146"/>
    <lineage>
        <taxon>Bacteria</taxon>
        <taxon>Bacillati</taxon>
        <taxon>Bacillota</taxon>
        <taxon>Clostridia</taxon>
        <taxon>Lachnospirales</taxon>
        <taxon>Lachnospiraceae</taxon>
        <taxon>Coprococcus</taxon>
    </lineage>
</organism>
<proteinExistence type="predicted"/>
<reference evidence="2 3" key="2">
    <citation type="submission" date="2009-03" db="EMBL/GenBank/DDBJ databases">
        <title>Draft genome sequence of Coprococcus comes (ATCC 27758).</title>
        <authorList>
            <person name="Sudarsanam P."/>
            <person name="Ley R."/>
            <person name="Guruge J."/>
            <person name="Turnbaugh P.J."/>
            <person name="Mahowald M."/>
            <person name="Liep D."/>
            <person name="Gordon J."/>
        </authorList>
    </citation>
    <scope>NUCLEOTIDE SEQUENCE [LARGE SCALE GENOMIC DNA]</scope>
    <source>
        <strain evidence="2 3">ATCC 27758</strain>
    </source>
</reference>
<keyword evidence="1" id="KW-0812">Transmembrane</keyword>
<dbReference type="Proteomes" id="UP000003793">
    <property type="component" value="Unassembled WGS sequence"/>
</dbReference>
<name>C0BB20_9FIRM</name>
<feature type="transmembrane region" description="Helical" evidence="1">
    <location>
        <begin position="12"/>
        <end position="33"/>
    </location>
</feature>
<evidence type="ECO:0000313" key="3">
    <source>
        <dbReference type="Proteomes" id="UP000003793"/>
    </source>
</evidence>
<accession>C0BB20</accession>
<dbReference type="EMBL" id="ABVR01000041">
    <property type="protein sequence ID" value="EEG89294.1"/>
    <property type="molecule type" value="Genomic_DNA"/>
</dbReference>
<reference evidence="2 3" key="1">
    <citation type="submission" date="2009-02" db="EMBL/GenBank/DDBJ databases">
        <authorList>
            <person name="Fulton L."/>
            <person name="Clifton S."/>
            <person name="Fulton B."/>
            <person name="Xu J."/>
            <person name="Minx P."/>
            <person name="Pepin K.H."/>
            <person name="Johnson M."/>
            <person name="Bhonagiri V."/>
            <person name="Nash W.E."/>
            <person name="Mardis E.R."/>
            <person name="Wilson R.K."/>
        </authorList>
    </citation>
    <scope>NUCLEOTIDE SEQUENCE [LARGE SCALE GENOMIC DNA]</scope>
    <source>
        <strain evidence="2 3">ATCC 27758</strain>
    </source>
</reference>
<protein>
    <submittedName>
        <fullName evidence="2">Uncharacterized protein</fullName>
    </submittedName>
</protein>
<evidence type="ECO:0000313" key="2">
    <source>
        <dbReference type="EMBL" id="EEG89294.1"/>
    </source>
</evidence>
<evidence type="ECO:0000256" key="1">
    <source>
        <dbReference type="SAM" id="Phobius"/>
    </source>
</evidence>
<keyword evidence="1" id="KW-1133">Transmembrane helix</keyword>
<dbReference type="AlphaFoldDB" id="C0BB20"/>
<sequence length="39" mass="4443">MAKKKWLHKILAILPSISLIVILLISSFEIGAYGDWNFL</sequence>